<evidence type="ECO:0000256" key="9">
    <source>
        <dbReference type="SAM" id="MobiDB-lite"/>
    </source>
</evidence>
<dbReference type="PRINTS" id="PR00318">
    <property type="entry name" value="GPROTEINA"/>
</dbReference>
<keyword evidence="4 8" id="KW-0460">Magnesium</keyword>
<dbReference type="FunFam" id="3.40.50.300:FF:000181">
    <property type="entry name" value="Guanine nucleotide-binding protein subunit alpha"/>
    <property type="match status" value="1"/>
</dbReference>
<keyword evidence="2 8" id="KW-0479">Metal-binding</keyword>
<dbReference type="EMBL" id="CATQJA010002665">
    <property type="protein sequence ID" value="CAJ0583577.1"/>
    <property type="molecule type" value="Genomic_DNA"/>
</dbReference>
<feature type="binding site" evidence="8">
    <location>
        <position position="57"/>
    </location>
    <ligand>
        <name>Mg(2+)</name>
        <dbReference type="ChEBI" id="CHEBI:18420"/>
    </ligand>
</feature>
<dbReference type="GO" id="GO:0005737">
    <property type="term" value="C:cytoplasm"/>
    <property type="evidence" value="ECO:0007669"/>
    <property type="project" value="TreeGrafter"/>
</dbReference>
<dbReference type="Gene3D" id="1.10.400.10">
    <property type="entry name" value="GI Alpha 1, domain 2-like"/>
    <property type="match status" value="1"/>
</dbReference>
<feature type="binding site" evidence="7">
    <location>
        <begin position="174"/>
        <end position="180"/>
    </location>
    <ligand>
        <name>GTP</name>
        <dbReference type="ChEBI" id="CHEBI:37565"/>
    </ligand>
</feature>
<evidence type="ECO:0000256" key="5">
    <source>
        <dbReference type="ARBA" id="ARBA00023134"/>
    </source>
</evidence>
<evidence type="ECO:0000256" key="8">
    <source>
        <dbReference type="PIRSR" id="PIRSR601019-2"/>
    </source>
</evidence>
<evidence type="ECO:0000256" key="7">
    <source>
        <dbReference type="PIRSR" id="PIRSR601019-1"/>
    </source>
</evidence>
<dbReference type="SMART" id="SM00275">
    <property type="entry name" value="G_alpha"/>
    <property type="match status" value="1"/>
</dbReference>
<evidence type="ECO:0000256" key="1">
    <source>
        <dbReference type="ARBA" id="ARBA00005804"/>
    </source>
</evidence>
<feature type="binding site" evidence="7">
    <location>
        <begin position="199"/>
        <end position="203"/>
    </location>
    <ligand>
        <name>GTP</name>
        <dbReference type="ChEBI" id="CHEBI:37565"/>
    </ligand>
</feature>
<dbReference type="GO" id="GO:0046872">
    <property type="term" value="F:metal ion binding"/>
    <property type="evidence" value="ECO:0007669"/>
    <property type="project" value="UniProtKB-KW"/>
</dbReference>
<evidence type="ECO:0000256" key="4">
    <source>
        <dbReference type="ARBA" id="ARBA00022842"/>
    </source>
</evidence>
<proteinExistence type="inferred from homology"/>
<evidence type="ECO:0000256" key="2">
    <source>
        <dbReference type="ARBA" id="ARBA00022723"/>
    </source>
</evidence>
<feature type="binding site" evidence="7">
    <location>
        <position position="323"/>
    </location>
    <ligand>
        <name>GTP</name>
        <dbReference type="ChEBI" id="CHEBI:37565"/>
    </ligand>
</feature>
<dbReference type="Pfam" id="PF00503">
    <property type="entry name" value="G-alpha"/>
    <property type="match status" value="1"/>
</dbReference>
<keyword evidence="3 7" id="KW-0547">Nucleotide-binding</keyword>
<dbReference type="InterPro" id="IPR001019">
    <property type="entry name" value="Gprotein_alpha_su"/>
</dbReference>
<dbReference type="PROSITE" id="PS51882">
    <property type="entry name" value="G_ALPHA"/>
    <property type="match status" value="1"/>
</dbReference>
<gene>
    <name evidence="10" type="ORF">MSPICULIGERA_LOCUS21649</name>
</gene>
<organism evidence="10 11">
    <name type="scientific">Mesorhabditis spiculigera</name>
    <dbReference type="NCBI Taxonomy" id="96644"/>
    <lineage>
        <taxon>Eukaryota</taxon>
        <taxon>Metazoa</taxon>
        <taxon>Ecdysozoa</taxon>
        <taxon>Nematoda</taxon>
        <taxon>Chromadorea</taxon>
        <taxon>Rhabditida</taxon>
        <taxon>Rhabditina</taxon>
        <taxon>Rhabditomorpha</taxon>
        <taxon>Rhabditoidea</taxon>
        <taxon>Rhabditidae</taxon>
        <taxon>Mesorhabditinae</taxon>
        <taxon>Mesorhabditis</taxon>
    </lineage>
</organism>
<comment type="caution">
    <text evidence="10">The sequence shown here is derived from an EMBL/GenBank/DDBJ whole genome shotgun (WGS) entry which is preliminary data.</text>
</comment>
<dbReference type="GO" id="GO:0007188">
    <property type="term" value="P:adenylate cyclase-modulating G protein-coupled receptor signaling pathway"/>
    <property type="evidence" value="ECO:0007669"/>
    <property type="project" value="TreeGrafter"/>
</dbReference>
<feature type="compositionally biased region" description="Basic residues" evidence="9">
    <location>
        <begin position="17"/>
        <end position="26"/>
    </location>
</feature>
<keyword evidence="11" id="KW-1185">Reference proteome</keyword>
<dbReference type="PANTHER" id="PTHR10218:SF247">
    <property type="entry name" value="GUANINE NUCLEOTIDE-BINDING PROTEIN ALPHA-6 SUBUNIT"/>
    <property type="match status" value="1"/>
</dbReference>
<evidence type="ECO:0000313" key="11">
    <source>
        <dbReference type="Proteomes" id="UP001177023"/>
    </source>
</evidence>
<dbReference type="Proteomes" id="UP001177023">
    <property type="component" value="Unassembled WGS sequence"/>
</dbReference>
<feature type="region of interest" description="Disordered" evidence="9">
    <location>
        <begin position="1"/>
        <end position="28"/>
    </location>
</feature>
<dbReference type="CDD" id="cd00066">
    <property type="entry name" value="G-alpha"/>
    <property type="match status" value="1"/>
</dbReference>
<evidence type="ECO:0000256" key="6">
    <source>
        <dbReference type="ARBA" id="ARBA00023224"/>
    </source>
</evidence>
<dbReference type="GO" id="GO:0031683">
    <property type="term" value="F:G-protein beta/gamma-subunit complex binding"/>
    <property type="evidence" value="ECO:0007669"/>
    <property type="project" value="InterPro"/>
</dbReference>
<protein>
    <submittedName>
        <fullName evidence="10">Uncharacterized protein</fullName>
    </submittedName>
</protein>
<feature type="binding site" evidence="7">
    <location>
        <begin position="268"/>
        <end position="271"/>
    </location>
    <ligand>
        <name>GTP</name>
        <dbReference type="ChEBI" id="CHEBI:37565"/>
    </ligand>
</feature>
<dbReference type="PANTHER" id="PTHR10218">
    <property type="entry name" value="GTP-BINDING PROTEIN ALPHA SUBUNIT"/>
    <property type="match status" value="1"/>
</dbReference>
<dbReference type="Gene3D" id="3.40.50.300">
    <property type="entry name" value="P-loop containing nucleotide triphosphate hydrolases"/>
    <property type="match status" value="1"/>
</dbReference>
<dbReference type="InterPro" id="IPR027417">
    <property type="entry name" value="P-loop_NTPase"/>
</dbReference>
<dbReference type="InterPro" id="IPR011025">
    <property type="entry name" value="GproteinA_insert"/>
</dbReference>
<dbReference type="AlphaFoldDB" id="A0AA36GCK3"/>
<sequence>MGNAAAVQRAHDDHAHTLRHGSSKHSRNIDKELAKEKNDNQNRFKILLLGGAESGKTTIFKQMRILHMNGFNNEDIARYRHWIHNNTVEALFALSEAAKALQLPPERALEEELQQFLRFRAEAQQKEAAEENWEISVAMSKVMVRVWESQNMHFLDALIRICGEDYQPSEQDILHCRYRTTGVSEISFVYQKINFLMVDVGGQRTERRKWMHCFDNVDMILFIIAISDYDLLDPEDEKRNRMLQNFEIFRTIVTSDFFRHCAVVLFMNKYDIFREKLTRASLRGCYPEYKGDNSVEDATAFLQKKFRRCISDRHKYYSFETTATDTNQIDLVFSSAVSHIISENLRSTGLHE</sequence>
<feature type="non-terminal residue" evidence="10">
    <location>
        <position position="352"/>
    </location>
</feature>
<comment type="similarity">
    <text evidence="1">Belongs to the G-alpha family.</text>
</comment>
<dbReference type="SUPFAM" id="SSF52540">
    <property type="entry name" value="P-loop containing nucleoside triphosphate hydrolases"/>
    <property type="match status" value="1"/>
</dbReference>
<keyword evidence="6" id="KW-0807">Transducer</keyword>
<feature type="binding site" evidence="8">
    <location>
        <position position="180"/>
    </location>
    <ligand>
        <name>Mg(2+)</name>
        <dbReference type="ChEBI" id="CHEBI:18420"/>
    </ligand>
</feature>
<accession>A0AA36GCK3</accession>
<dbReference type="GO" id="GO:0003924">
    <property type="term" value="F:GTPase activity"/>
    <property type="evidence" value="ECO:0007669"/>
    <property type="project" value="InterPro"/>
</dbReference>
<dbReference type="GO" id="GO:0005834">
    <property type="term" value="C:heterotrimeric G-protein complex"/>
    <property type="evidence" value="ECO:0007669"/>
    <property type="project" value="TreeGrafter"/>
</dbReference>
<evidence type="ECO:0000313" key="10">
    <source>
        <dbReference type="EMBL" id="CAJ0583577.1"/>
    </source>
</evidence>
<feature type="binding site" evidence="7">
    <location>
        <begin position="53"/>
        <end position="58"/>
    </location>
    <ligand>
        <name>GTP</name>
        <dbReference type="ChEBI" id="CHEBI:37565"/>
    </ligand>
</feature>
<keyword evidence="5 7" id="KW-0342">GTP-binding</keyword>
<name>A0AA36GCK3_9BILA</name>
<dbReference type="GO" id="GO:0005525">
    <property type="term" value="F:GTP binding"/>
    <property type="evidence" value="ECO:0007669"/>
    <property type="project" value="UniProtKB-KW"/>
</dbReference>
<dbReference type="GO" id="GO:0001664">
    <property type="term" value="F:G protein-coupled receptor binding"/>
    <property type="evidence" value="ECO:0007669"/>
    <property type="project" value="TreeGrafter"/>
</dbReference>
<evidence type="ECO:0000256" key="3">
    <source>
        <dbReference type="ARBA" id="ARBA00022741"/>
    </source>
</evidence>
<dbReference type="SUPFAM" id="SSF47895">
    <property type="entry name" value="Transducin (alpha subunit), insertion domain"/>
    <property type="match status" value="1"/>
</dbReference>
<reference evidence="10" key="1">
    <citation type="submission" date="2023-06" db="EMBL/GenBank/DDBJ databases">
        <authorList>
            <person name="Delattre M."/>
        </authorList>
    </citation>
    <scope>NUCLEOTIDE SEQUENCE</scope>
    <source>
        <strain evidence="10">AF72</strain>
    </source>
</reference>